<dbReference type="OrthoDB" id="10252328at2759"/>
<keyword evidence="4" id="KW-1185">Reference proteome</keyword>
<evidence type="ECO:0000256" key="1">
    <source>
        <dbReference type="ARBA" id="ARBA00022737"/>
    </source>
</evidence>
<dbReference type="InterPro" id="IPR032171">
    <property type="entry name" value="COR-A"/>
</dbReference>
<dbReference type="SUPFAM" id="SSF52540">
    <property type="entry name" value="P-loop containing nucleoside triphosphate hydrolases"/>
    <property type="match status" value="1"/>
</dbReference>
<dbReference type="Pfam" id="PF16095">
    <property type="entry name" value="COR-A"/>
    <property type="match status" value="1"/>
</dbReference>
<dbReference type="InterPro" id="IPR027417">
    <property type="entry name" value="P-loop_NTPase"/>
</dbReference>
<dbReference type="PANTHER" id="PTHR47679">
    <property type="entry name" value="PROTEIN TORNADO 1"/>
    <property type="match status" value="1"/>
</dbReference>
<proteinExistence type="predicted"/>
<feature type="region of interest" description="Disordered" evidence="2">
    <location>
        <begin position="111"/>
        <end position="130"/>
    </location>
</feature>
<dbReference type="KEGG" id="cvn:111124123"/>
<feature type="domain" description="COR" evidence="3">
    <location>
        <begin position="345"/>
        <end position="491"/>
    </location>
</feature>
<reference evidence="5" key="1">
    <citation type="submission" date="2025-08" db="UniProtKB">
        <authorList>
            <consortium name="RefSeq"/>
        </authorList>
    </citation>
    <scope>IDENTIFICATION</scope>
    <source>
        <tissue evidence="5">Whole sample</tissue>
    </source>
</reference>
<protein>
    <submittedName>
        <fullName evidence="5">Uncharacterized protein LOC111124123</fullName>
    </submittedName>
</protein>
<evidence type="ECO:0000259" key="3">
    <source>
        <dbReference type="Pfam" id="PF16095"/>
    </source>
</evidence>
<evidence type="ECO:0000256" key="2">
    <source>
        <dbReference type="SAM" id="MobiDB-lite"/>
    </source>
</evidence>
<name>A0A8B8D4T8_CRAVI</name>
<dbReference type="Proteomes" id="UP000694844">
    <property type="component" value="Chromosome 3"/>
</dbReference>
<evidence type="ECO:0000313" key="5">
    <source>
        <dbReference type="RefSeq" id="XP_022322695.1"/>
    </source>
</evidence>
<organism evidence="4 5">
    <name type="scientific">Crassostrea virginica</name>
    <name type="common">Eastern oyster</name>
    <dbReference type="NCBI Taxonomy" id="6565"/>
    <lineage>
        <taxon>Eukaryota</taxon>
        <taxon>Metazoa</taxon>
        <taxon>Spiralia</taxon>
        <taxon>Lophotrochozoa</taxon>
        <taxon>Mollusca</taxon>
        <taxon>Bivalvia</taxon>
        <taxon>Autobranchia</taxon>
        <taxon>Pteriomorphia</taxon>
        <taxon>Ostreida</taxon>
        <taxon>Ostreoidea</taxon>
        <taxon>Ostreidae</taxon>
        <taxon>Crassostrea</taxon>
    </lineage>
</organism>
<gene>
    <name evidence="5" type="primary">LOC111124123</name>
</gene>
<dbReference type="AlphaFoldDB" id="A0A8B8D4T8"/>
<sequence>MKHGKISVYSGRGMVIGCAEAGKTTCVKKLKGERDLVTVSTCGIEIHSHVFKLSSDETTITASTEKEKIKGYFCLTRRTIEQTEIKTKEETSFSVEEDITNQFNATTPIQTQRIPESNPMPSSSKLSLDSKITGNSDVTDHQMISEVSRSNQPIHNLTFQVGVSQENEKMNTMPEPKFDISDCTASVNKEDLKMLSLLDFAGQSAYYACHHIFFSPRAFFILVIDMTKKLTDVATEACRKQGLMYSNWTYEDYVRYWFGSIHTYSSKTAPVILVFSHAEDNEADPQKAIEYYNKICRCLPKELRTHVDKSRVFSIMKNSKKNLQDLKKCIASTVRSQSHWGEDVPISWTKLASVLKKIQKDSKIYALSDLLRAFRSINDLSIENEEELVNALTFFHETGEVLFQSKTENIILDVQWFVDAFKVVILDEEHVDMKYPEFEELIEYGLLSNALLDKLWTNDNFYQHKDSLIYHMKQLDMLAELSKEIWYVPCMNKQTYLWTILKTCNVSSTLCFLFEFLPFVIFHRLVVACINKLEMKPWISEGRTCIFHTVTILSCKDQTHRLLIGICDNRERTHREFPYSIEIQINITKPREIETQLSLSLQRRICEILSSLTKAFRSCESAFTVGYRCKVEPFGGESEGQIIREEEISELEFDCSKCNEVHLVNVGYICNFWKKPLAFKRESDSWESDGEDVGVIDYKTSHSRRLCVAAIEFSNAQEKSV</sequence>
<dbReference type="RefSeq" id="XP_022322695.1">
    <property type="nucleotide sequence ID" value="XM_022466987.1"/>
</dbReference>
<dbReference type="PANTHER" id="PTHR47679:SF2">
    <property type="entry name" value="C-TERMINAL OF ROC (COR) DOMAIN-CONTAINING PROTEIN"/>
    <property type="match status" value="1"/>
</dbReference>
<dbReference type="Gene3D" id="3.40.50.300">
    <property type="entry name" value="P-loop containing nucleotide triphosphate hydrolases"/>
    <property type="match status" value="1"/>
</dbReference>
<dbReference type="GeneID" id="111124123"/>
<evidence type="ECO:0000313" key="4">
    <source>
        <dbReference type="Proteomes" id="UP000694844"/>
    </source>
</evidence>
<accession>A0A8B8D4T8</accession>
<keyword evidence="1" id="KW-0677">Repeat</keyword>